<dbReference type="Proteomes" id="UP000035721">
    <property type="component" value="Unassembled WGS sequence"/>
</dbReference>
<evidence type="ECO:0000259" key="1">
    <source>
        <dbReference type="Pfam" id="PF00561"/>
    </source>
</evidence>
<reference evidence="2 3" key="1">
    <citation type="journal article" date="2013" name="ISME J.">
        <title>A metabolic model for members of the genus Tetrasphaera involved in enhanced biological phosphorus removal.</title>
        <authorList>
            <person name="Kristiansen R."/>
            <person name="Nguyen H.T.T."/>
            <person name="Saunders A.M."/>
            <person name="Nielsen J.L."/>
            <person name="Wimmer R."/>
            <person name="Le V.Q."/>
            <person name="McIlroy S.J."/>
            <person name="Petrovski S."/>
            <person name="Seviour R.J."/>
            <person name="Calteau A."/>
            <person name="Nielsen K.L."/>
            <person name="Nielsen P.H."/>
        </authorList>
    </citation>
    <scope>NUCLEOTIDE SEQUENCE [LARGE SCALE GENOMIC DNA]</scope>
    <source>
        <strain evidence="2 3">T1-X7</strain>
    </source>
</reference>
<accession>A0A077LWG6</accession>
<gene>
    <name evidence="2" type="ORF">BN12_1200013</name>
</gene>
<organism evidence="2 3">
    <name type="scientific">Nostocoides japonicum T1-X7</name>
    <dbReference type="NCBI Taxonomy" id="1194083"/>
    <lineage>
        <taxon>Bacteria</taxon>
        <taxon>Bacillati</taxon>
        <taxon>Actinomycetota</taxon>
        <taxon>Actinomycetes</taxon>
        <taxon>Micrococcales</taxon>
        <taxon>Intrasporangiaceae</taxon>
        <taxon>Nostocoides</taxon>
    </lineage>
</organism>
<dbReference type="SUPFAM" id="SSF53474">
    <property type="entry name" value="alpha/beta-Hydrolases"/>
    <property type="match status" value="1"/>
</dbReference>
<dbReference type="RefSeq" id="WP_048553093.1">
    <property type="nucleotide sequence ID" value="NZ_HF570958.1"/>
</dbReference>
<keyword evidence="3" id="KW-1185">Reference proteome</keyword>
<feature type="domain" description="AB hydrolase-1" evidence="1">
    <location>
        <begin position="110"/>
        <end position="148"/>
    </location>
</feature>
<dbReference type="OrthoDB" id="345573at2"/>
<dbReference type="Pfam" id="PF00561">
    <property type="entry name" value="Abhydrolase_1"/>
    <property type="match status" value="1"/>
</dbReference>
<dbReference type="EMBL" id="CAJB01000025">
    <property type="protein sequence ID" value="CCH76359.1"/>
    <property type="molecule type" value="Genomic_DNA"/>
</dbReference>
<protein>
    <submittedName>
        <fullName evidence="2">PGAP1 family protein</fullName>
    </submittedName>
</protein>
<evidence type="ECO:0000313" key="2">
    <source>
        <dbReference type="EMBL" id="CCH76359.1"/>
    </source>
</evidence>
<dbReference type="AlphaFoldDB" id="A0A077LWG6"/>
<dbReference type="InterPro" id="IPR000073">
    <property type="entry name" value="AB_hydrolase_1"/>
</dbReference>
<evidence type="ECO:0000313" key="3">
    <source>
        <dbReference type="Proteomes" id="UP000035721"/>
    </source>
</evidence>
<dbReference type="GO" id="GO:0003824">
    <property type="term" value="F:catalytic activity"/>
    <property type="evidence" value="ECO:0007669"/>
    <property type="project" value="UniProtKB-ARBA"/>
</dbReference>
<dbReference type="InterPro" id="IPR029058">
    <property type="entry name" value="AB_hydrolase_fold"/>
</dbReference>
<sequence length="259" mass="28044">MSSRAVPSETAFRRPNDSLWWTEQWRAAGDLAAFWAALPRLASGPSGDGHAVLVLPGFLADDGSTAPLRAVLHLRGYDAAPWRLGRNLGPTSHIWDGLAQRLHHLNEASGAPVTILGWSLGGILGRHLARRYPDLCRQVITLGSPFRLPADHDPRTTTVGEIFHALQPLHTDLFSSVSSSMLDEPMPLPATAIYSRLDGVVPWAACLEPPAPHAESIEVRASHCGMGVHPQVLRVVLDRLEQPQGAWQPYRGTSVAAVA</sequence>
<comment type="caution">
    <text evidence="2">The sequence shown here is derived from an EMBL/GenBank/DDBJ whole genome shotgun (WGS) entry which is preliminary data.</text>
</comment>
<name>A0A077LWG6_9MICO</name>
<dbReference type="Gene3D" id="3.40.50.1820">
    <property type="entry name" value="alpha/beta hydrolase"/>
    <property type="match status" value="1"/>
</dbReference>
<dbReference type="STRING" id="1194083.BN12_1200013"/>
<proteinExistence type="predicted"/>